<evidence type="ECO:0000313" key="2">
    <source>
        <dbReference type="Proteomes" id="UP000276133"/>
    </source>
</evidence>
<organism evidence="1 2">
    <name type="scientific">Brachionus plicatilis</name>
    <name type="common">Marine rotifer</name>
    <name type="synonym">Brachionus muelleri</name>
    <dbReference type="NCBI Taxonomy" id="10195"/>
    <lineage>
        <taxon>Eukaryota</taxon>
        <taxon>Metazoa</taxon>
        <taxon>Spiralia</taxon>
        <taxon>Gnathifera</taxon>
        <taxon>Rotifera</taxon>
        <taxon>Eurotatoria</taxon>
        <taxon>Monogononta</taxon>
        <taxon>Pseudotrocha</taxon>
        <taxon>Ploima</taxon>
        <taxon>Brachionidae</taxon>
        <taxon>Brachionus</taxon>
    </lineage>
</organism>
<reference evidence="1 2" key="1">
    <citation type="journal article" date="2018" name="Sci. Rep.">
        <title>Genomic signatures of local adaptation to the degree of environmental predictability in rotifers.</title>
        <authorList>
            <person name="Franch-Gras L."/>
            <person name="Hahn C."/>
            <person name="Garcia-Roger E.M."/>
            <person name="Carmona M.J."/>
            <person name="Serra M."/>
            <person name="Gomez A."/>
        </authorList>
    </citation>
    <scope>NUCLEOTIDE SEQUENCE [LARGE SCALE GENOMIC DNA]</scope>
    <source>
        <strain evidence="1">HYR1</strain>
    </source>
</reference>
<dbReference type="AlphaFoldDB" id="A0A3M7SYA7"/>
<keyword evidence="2" id="KW-1185">Reference proteome</keyword>
<proteinExistence type="predicted"/>
<accession>A0A3M7SYA7</accession>
<comment type="caution">
    <text evidence="1">The sequence shown here is derived from an EMBL/GenBank/DDBJ whole genome shotgun (WGS) entry which is preliminary data.</text>
</comment>
<dbReference type="EMBL" id="REGN01000601">
    <property type="protein sequence ID" value="RNA40722.1"/>
    <property type="molecule type" value="Genomic_DNA"/>
</dbReference>
<gene>
    <name evidence="1" type="ORF">BpHYR1_015803</name>
</gene>
<name>A0A3M7SYA7_BRAPC</name>
<sequence>MSLKSSNYVIIILVRLSNPFVCSLIKPFISQITKKIILLNFYDELLKHLFNNSLIFLYLLILERTSTNNCSLLQYIFLQQISIITIKS</sequence>
<dbReference type="Proteomes" id="UP000276133">
    <property type="component" value="Unassembled WGS sequence"/>
</dbReference>
<evidence type="ECO:0000313" key="1">
    <source>
        <dbReference type="EMBL" id="RNA40722.1"/>
    </source>
</evidence>
<protein>
    <submittedName>
        <fullName evidence="1">Uncharacterized protein</fullName>
    </submittedName>
</protein>